<feature type="non-terminal residue" evidence="10">
    <location>
        <position position="399"/>
    </location>
</feature>
<dbReference type="NCBIfam" id="TIGR02095">
    <property type="entry name" value="glgA"/>
    <property type="match status" value="1"/>
</dbReference>
<evidence type="ECO:0000313" key="10">
    <source>
        <dbReference type="EMBL" id="PIU75405.1"/>
    </source>
</evidence>
<name>A0A2M7AXN5_9BACT</name>
<reference evidence="11" key="1">
    <citation type="submission" date="2017-09" db="EMBL/GenBank/DDBJ databases">
        <title>Depth-based differentiation of microbial function through sediment-hosted aquifers and enrichment of novel symbionts in the deep terrestrial subsurface.</title>
        <authorList>
            <person name="Probst A.J."/>
            <person name="Ladd B."/>
            <person name="Jarett J.K."/>
            <person name="Geller-Mcgrath D.E."/>
            <person name="Sieber C.M.K."/>
            <person name="Emerson J.B."/>
            <person name="Anantharaman K."/>
            <person name="Thomas B.C."/>
            <person name="Malmstrom R."/>
            <person name="Stieglmeier M."/>
            <person name="Klingl A."/>
            <person name="Woyke T."/>
            <person name="Ryan C.M."/>
            <person name="Banfield J.F."/>
        </authorList>
    </citation>
    <scope>NUCLEOTIDE SEQUENCE [LARGE SCALE GENOMIC DNA]</scope>
</reference>
<dbReference type="SUPFAM" id="SSF53756">
    <property type="entry name" value="UDP-Glycosyltransferase/glycogen phosphorylase"/>
    <property type="match status" value="1"/>
</dbReference>
<evidence type="ECO:0000256" key="6">
    <source>
        <dbReference type="ARBA" id="ARBA00022679"/>
    </source>
</evidence>
<dbReference type="InterPro" id="IPR013534">
    <property type="entry name" value="Starch_synth_cat_dom"/>
</dbReference>
<feature type="domain" description="Starch synthase catalytic" evidence="9">
    <location>
        <begin position="5"/>
        <end position="241"/>
    </location>
</feature>
<gene>
    <name evidence="10" type="ORF">COS76_00975</name>
</gene>
<dbReference type="Proteomes" id="UP000228775">
    <property type="component" value="Unassembled WGS sequence"/>
</dbReference>
<evidence type="ECO:0000259" key="8">
    <source>
        <dbReference type="Pfam" id="PF00534"/>
    </source>
</evidence>
<organism evidence="10 11">
    <name type="scientific">Candidatus Portnoybacteria bacterium CG06_land_8_20_14_3_00_39_12</name>
    <dbReference type="NCBI Taxonomy" id="1974809"/>
    <lineage>
        <taxon>Bacteria</taxon>
        <taxon>Candidatus Portnoyibacteriota</taxon>
    </lineage>
</organism>
<evidence type="ECO:0000313" key="11">
    <source>
        <dbReference type="Proteomes" id="UP000228775"/>
    </source>
</evidence>
<dbReference type="CDD" id="cd03791">
    <property type="entry name" value="GT5_Glycogen_synthase_DULL1-like"/>
    <property type="match status" value="1"/>
</dbReference>
<comment type="catalytic activity">
    <reaction evidence="1">
        <text>[(1-&gt;4)-alpha-D-glucosyl](n) + ADP-alpha-D-glucose = [(1-&gt;4)-alpha-D-glucosyl](n+1) + ADP + H(+)</text>
        <dbReference type="Rhea" id="RHEA:18189"/>
        <dbReference type="Rhea" id="RHEA-COMP:9584"/>
        <dbReference type="Rhea" id="RHEA-COMP:9587"/>
        <dbReference type="ChEBI" id="CHEBI:15378"/>
        <dbReference type="ChEBI" id="CHEBI:15444"/>
        <dbReference type="ChEBI" id="CHEBI:57498"/>
        <dbReference type="ChEBI" id="CHEBI:456216"/>
        <dbReference type="EC" id="2.4.1.21"/>
    </reaction>
</comment>
<evidence type="ECO:0000256" key="4">
    <source>
        <dbReference type="ARBA" id="ARBA00012588"/>
    </source>
</evidence>
<keyword evidence="5" id="KW-0328">Glycosyltransferase</keyword>
<dbReference type="GO" id="GO:0005978">
    <property type="term" value="P:glycogen biosynthetic process"/>
    <property type="evidence" value="ECO:0007669"/>
    <property type="project" value="UniProtKB-KW"/>
</dbReference>
<proteinExistence type="inferred from homology"/>
<comment type="similarity">
    <text evidence="3">Belongs to the glycosyltransferase 1 family. Bacterial/plant glycogen synthase subfamily.</text>
</comment>
<evidence type="ECO:0000256" key="3">
    <source>
        <dbReference type="ARBA" id="ARBA00010281"/>
    </source>
</evidence>
<comment type="function">
    <text evidence="2">Synthesizes alpha-1,4-glucan chains using ADP-glucose.</text>
</comment>
<dbReference type="InterPro" id="IPR001296">
    <property type="entry name" value="Glyco_trans_1"/>
</dbReference>
<dbReference type="EMBL" id="PEVY01000020">
    <property type="protein sequence ID" value="PIU75405.1"/>
    <property type="molecule type" value="Genomic_DNA"/>
</dbReference>
<dbReference type="Pfam" id="PF08323">
    <property type="entry name" value="Glyco_transf_5"/>
    <property type="match status" value="1"/>
</dbReference>
<evidence type="ECO:0000256" key="1">
    <source>
        <dbReference type="ARBA" id="ARBA00001478"/>
    </source>
</evidence>
<comment type="caution">
    <text evidence="10">The sequence shown here is derived from an EMBL/GenBank/DDBJ whole genome shotgun (WGS) entry which is preliminary data.</text>
</comment>
<sequence length="399" mass="46082">MKKIKIAHISAEVSPYSKTGGLGDVVRSLPTALGRMGHQIIVITPFYKFIKEQNLPLEDFSQTVSLSFADYRFNFSFKKVISQNKYPVFFVVQEELFSGREKLYEYPNDALRFLFFDLSVLELLKILKFSPDVLHCHDWHTGIVPYFLKTLYKDDQNFSNIATLLTIHNLSFQGAFNWWQVPPEKKDDGGDLLKRKENDFQWVNFMRRGIMHADLINTVSERYAKEILTPEFGCGLDNLLRRRKEDVYGIINGIDYKIFNPNFDPNVYINYDVDSFEKKVENKIALQQEFGLTIDKRIPMIGLANRLTEQKGFELLINLLDELLKQNLQIAVVGTGGGVYADALRKARRKHPQKIIFISPFDESYARKIYAASDVYLLPSRFEPCGLSQLISLRYGSVP</sequence>
<dbReference type="Pfam" id="PF00534">
    <property type="entry name" value="Glycos_transf_1"/>
    <property type="match status" value="1"/>
</dbReference>
<dbReference type="EC" id="2.4.1.21" evidence="4"/>
<dbReference type="GO" id="GO:0009011">
    <property type="term" value="F:alpha-1,4-glucan glucosyltransferase (ADP-glucose donor) activity"/>
    <property type="evidence" value="ECO:0007669"/>
    <property type="project" value="UniProtKB-EC"/>
</dbReference>
<evidence type="ECO:0000256" key="2">
    <source>
        <dbReference type="ARBA" id="ARBA00002764"/>
    </source>
</evidence>
<evidence type="ECO:0000256" key="5">
    <source>
        <dbReference type="ARBA" id="ARBA00022676"/>
    </source>
</evidence>
<accession>A0A2M7AXN5</accession>
<dbReference type="GO" id="GO:0004373">
    <property type="term" value="F:alpha-1,4-glucan glucosyltransferase (UDP-glucose donor) activity"/>
    <property type="evidence" value="ECO:0007669"/>
    <property type="project" value="InterPro"/>
</dbReference>
<dbReference type="Gene3D" id="3.40.50.2000">
    <property type="entry name" value="Glycogen Phosphorylase B"/>
    <property type="match status" value="2"/>
</dbReference>
<keyword evidence="6" id="KW-0808">Transferase</keyword>
<dbReference type="AlphaFoldDB" id="A0A2M7AXN5"/>
<dbReference type="InterPro" id="IPR011835">
    <property type="entry name" value="GS/SS"/>
</dbReference>
<keyword evidence="7" id="KW-0320">Glycogen biosynthesis</keyword>
<feature type="domain" description="Glycosyl transferase family 1" evidence="8">
    <location>
        <begin position="292"/>
        <end position="388"/>
    </location>
</feature>
<dbReference type="PANTHER" id="PTHR45825:SF11">
    <property type="entry name" value="ALPHA AMYLASE DOMAIN-CONTAINING PROTEIN"/>
    <property type="match status" value="1"/>
</dbReference>
<protein>
    <recommendedName>
        <fullName evidence="4">starch synthase</fullName>
        <ecNumber evidence="4">2.4.1.21</ecNumber>
    </recommendedName>
</protein>
<evidence type="ECO:0000259" key="9">
    <source>
        <dbReference type="Pfam" id="PF08323"/>
    </source>
</evidence>
<dbReference type="PANTHER" id="PTHR45825">
    <property type="entry name" value="GRANULE-BOUND STARCH SYNTHASE 1, CHLOROPLASTIC/AMYLOPLASTIC"/>
    <property type="match status" value="1"/>
</dbReference>
<evidence type="ECO:0000256" key="7">
    <source>
        <dbReference type="ARBA" id="ARBA00023056"/>
    </source>
</evidence>